<reference evidence="2 3" key="1">
    <citation type="submission" date="2019-01" db="EMBL/GenBank/DDBJ databases">
        <title>Lacunisphaera sp. strain TWA-58.</title>
        <authorList>
            <person name="Chen W.-M."/>
        </authorList>
    </citation>
    <scope>NUCLEOTIDE SEQUENCE [LARGE SCALE GENOMIC DNA]</scope>
    <source>
        <strain evidence="2 3">TWA-58</strain>
    </source>
</reference>
<dbReference type="Proteomes" id="UP000290218">
    <property type="component" value="Unassembled WGS sequence"/>
</dbReference>
<keyword evidence="1" id="KW-1133">Transmembrane helix</keyword>
<comment type="caution">
    <text evidence="2">The sequence shown here is derived from an EMBL/GenBank/DDBJ whole genome shotgun (WGS) entry which is preliminary data.</text>
</comment>
<dbReference type="AlphaFoldDB" id="A0A4Q1C9F8"/>
<protein>
    <submittedName>
        <fullName evidence="2">Uncharacterized protein</fullName>
    </submittedName>
</protein>
<accession>A0A4Q1C9F8</accession>
<dbReference type="EMBL" id="SDHX01000001">
    <property type="protein sequence ID" value="RXK55625.1"/>
    <property type="molecule type" value="Genomic_DNA"/>
</dbReference>
<organism evidence="2 3">
    <name type="scientific">Oleiharenicola lentus</name>
    <dbReference type="NCBI Taxonomy" id="2508720"/>
    <lineage>
        <taxon>Bacteria</taxon>
        <taxon>Pseudomonadati</taxon>
        <taxon>Verrucomicrobiota</taxon>
        <taxon>Opitutia</taxon>
        <taxon>Opitutales</taxon>
        <taxon>Opitutaceae</taxon>
        <taxon>Oleiharenicola</taxon>
    </lineage>
</organism>
<name>A0A4Q1C9F8_9BACT</name>
<sequence length="194" mass="21224">MKWIVVSIVVFVVGYTVVNLYFRKPGKAYRPYQDANDRATTARLLAAGWHKLPLDTRRPIEKAALDHAPAPIAHGAVGLGLDFAPNFAEAPKLVASIDKVTAPAEVAHGQDYSLHFTASVTDQHLQLGELTLYQRGNELVLVPETEKLPGQQLMTRWNDATHAVTFATTALPPGRYSARIVARGPAATWSFTVK</sequence>
<evidence type="ECO:0000313" key="2">
    <source>
        <dbReference type="EMBL" id="RXK55625.1"/>
    </source>
</evidence>
<keyword evidence="1" id="KW-0472">Membrane</keyword>
<gene>
    <name evidence="2" type="ORF">ESB00_06980</name>
</gene>
<keyword evidence="3" id="KW-1185">Reference proteome</keyword>
<evidence type="ECO:0000256" key="1">
    <source>
        <dbReference type="SAM" id="Phobius"/>
    </source>
</evidence>
<feature type="transmembrane region" description="Helical" evidence="1">
    <location>
        <begin position="6"/>
        <end position="22"/>
    </location>
</feature>
<proteinExistence type="predicted"/>
<evidence type="ECO:0000313" key="3">
    <source>
        <dbReference type="Proteomes" id="UP000290218"/>
    </source>
</evidence>
<keyword evidence="1" id="KW-0812">Transmembrane</keyword>